<evidence type="ECO:0000313" key="3">
    <source>
        <dbReference type="EMBL" id="MWC00352.1"/>
    </source>
</evidence>
<dbReference type="InterPro" id="IPR014721">
    <property type="entry name" value="Ribsml_uS5_D2-typ_fold_subgr"/>
</dbReference>
<dbReference type="Proteomes" id="UP000438182">
    <property type="component" value="Unassembled WGS sequence"/>
</dbReference>
<dbReference type="InterPro" id="IPR008269">
    <property type="entry name" value="Lon_proteolytic"/>
</dbReference>
<dbReference type="InterPro" id="IPR001478">
    <property type="entry name" value="PDZ"/>
</dbReference>
<keyword evidence="1" id="KW-0472">Membrane</keyword>
<dbReference type="Pfam" id="PF05362">
    <property type="entry name" value="Lon_C"/>
    <property type="match status" value="1"/>
</dbReference>
<feature type="domain" description="PDZ" evidence="2">
    <location>
        <begin position="143"/>
        <end position="222"/>
    </location>
</feature>
<dbReference type="GO" id="GO:0004252">
    <property type="term" value="F:serine-type endopeptidase activity"/>
    <property type="evidence" value="ECO:0007669"/>
    <property type="project" value="InterPro"/>
</dbReference>
<dbReference type="PANTHER" id="PTHR10046">
    <property type="entry name" value="ATP DEPENDENT LON PROTEASE FAMILY MEMBER"/>
    <property type="match status" value="1"/>
</dbReference>
<dbReference type="GO" id="GO:0030163">
    <property type="term" value="P:protein catabolic process"/>
    <property type="evidence" value="ECO:0007669"/>
    <property type="project" value="InterPro"/>
</dbReference>
<accession>A0A6I4P1S7</accession>
<dbReference type="Pfam" id="PF13180">
    <property type="entry name" value="PDZ_2"/>
    <property type="match status" value="1"/>
</dbReference>
<protein>
    <submittedName>
        <fullName evidence="3">PDZ domain-containing protein</fullName>
    </submittedName>
</protein>
<evidence type="ECO:0000313" key="4">
    <source>
        <dbReference type="Proteomes" id="UP000438182"/>
    </source>
</evidence>
<dbReference type="SUPFAM" id="SSF50156">
    <property type="entry name" value="PDZ domain-like"/>
    <property type="match status" value="1"/>
</dbReference>
<keyword evidence="1" id="KW-1133">Transmembrane helix</keyword>
<dbReference type="GO" id="GO:0004176">
    <property type="term" value="F:ATP-dependent peptidase activity"/>
    <property type="evidence" value="ECO:0007669"/>
    <property type="project" value="InterPro"/>
</dbReference>
<dbReference type="Gene3D" id="2.30.42.10">
    <property type="match status" value="1"/>
</dbReference>
<dbReference type="GO" id="GO:0006508">
    <property type="term" value="P:proteolysis"/>
    <property type="evidence" value="ECO:0007669"/>
    <property type="project" value="InterPro"/>
</dbReference>
<dbReference type="InterPro" id="IPR036034">
    <property type="entry name" value="PDZ_sf"/>
</dbReference>
<dbReference type="GO" id="GO:0005524">
    <property type="term" value="F:ATP binding"/>
    <property type="evidence" value="ECO:0007669"/>
    <property type="project" value="InterPro"/>
</dbReference>
<dbReference type="PROSITE" id="PS50106">
    <property type="entry name" value="PDZ"/>
    <property type="match status" value="1"/>
</dbReference>
<gene>
    <name evidence="3" type="ORF">GB864_17565</name>
</gene>
<dbReference type="SUPFAM" id="SSF54211">
    <property type="entry name" value="Ribosomal protein S5 domain 2-like"/>
    <property type="match status" value="1"/>
</dbReference>
<proteinExistence type="predicted"/>
<sequence>MALFSEDPAPTESKPIPKRRLAGWWLFAIAAAVALVFVVTPSPYVIEQPGPTFDTLGTAPHVDDDGEESEVPLISIEGADTYPTEGELRLLTVSVVGRPGNTPNWLDLLGAWVDPERTIVPLESVYPSDVDPDEQDAANQAAMVDSQQDAIAAALVALDLDVVRDVTVAGVLDDSPATGLLQEGDVIRSVDGTEVHDISALRAAVAAHGTDAPADLGIVRDGTEQTVQVTPVEQDGVVVLGVGVTMHYEFPIDVELRLDDVGGPSAGQMFALGIIDELTPGAMTGGENWAGTGTIDSSGNVGPIGGIRQKMFGALNAGAEWFLAPESNCDEVVGHVPDGLRVFSVDTLDDAQAAIEAVADGGDLDALPTCTAG</sequence>
<keyword evidence="4" id="KW-1185">Reference proteome</keyword>
<dbReference type="InterPro" id="IPR020568">
    <property type="entry name" value="Ribosomal_Su5_D2-typ_SF"/>
</dbReference>
<dbReference type="EMBL" id="WSTA01000128">
    <property type="protein sequence ID" value="MWC00352.1"/>
    <property type="molecule type" value="Genomic_DNA"/>
</dbReference>
<feature type="transmembrane region" description="Helical" evidence="1">
    <location>
        <begin position="21"/>
        <end position="39"/>
    </location>
</feature>
<dbReference type="InterPro" id="IPR027065">
    <property type="entry name" value="Lon_Prtase"/>
</dbReference>
<name>A0A6I4P1S7_9MICO</name>
<dbReference type="Gene3D" id="3.30.230.10">
    <property type="match status" value="1"/>
</dbReference>
<keyword evidence="1" id="KW-0812">Transmembrane</keyword>
<dbReference type="RefSeq" id="WP_160426987.1">
    <property type="nucleotide sequence ID" value="NZ_WSTA01000128.1"/>
</dbReference>
<organism evidence="3 4">
    <name type="scientific">Agromyces seonyuensis</name>
    <dbReference type="NCBI Taxonomy" id="2662446"/>
    <lineage>
        <taxon>Bacteria</taxon>
        <taxon>Bacillati</taxon>
        <taxon>Actinomycetota</taxon>
        <taxon>Actinomycetes</taxon>
        <taxon>Micrococcales</taxon>
        <taxon>Microbacteriaceae</taxon>
        <taxon>Agromyces</taxon>
    </lineage>
</organism>
<reference evidence="3 4" key="1">
    <citation type="submission" date="2019-12" db="EMBL/GenBank/DDBJ databases">
        <authorList>
            <person name="Kim Y.S."/>
        </authorList>
    </citation>
    <scope>NUCLEOTIDE SEQUENCE [LARGE SCALE GENOMIC DNA]</scope>
    <source>
        <strain evidence="3 4">MMS17-SY077</strain>
    </source>
</reference>
<evidence type="ECO:0000259" key="2">
    <source>
        <dbReference type="PROSITE" id="PS50106"/>
    </source>
</evidence>
<dbReference type="AlphaFoldDB" id="A0A6I4P1S7"/>
<comment type="caution">
    <text evidence="3">The sequence shown here is derived from an EMBL/GenBank/DDBJ whole genome shotgun (WGS) entry which is preliminary data.</text>
</comment>
<evidence type="ECO:0000256" key="1">
    <source>
        <dbReference type="SAM" id="Phobius"/>
    </source>
</evidence>